<protein>
    <recommendedName>
        <fullName evidence="5">LPXTG cell wall anchor domain-containing protein</fullName>
    </recommendedName>
</protein>
<keyword evidence="2" id="KW-0472">Membrane</keyword>
<dbReference type="RefSeq" id="WP_283343267.1">
    <property type="nucleotide sequence ID" value="NZ_JASHIF010000002.1"/>
</dbReference>
<evidence type="ECO:0000313" key="3">
    <source>
        <dbReference type="EMBL" id="MDI9857996.1"/>
    </source>
</evidence>
<keyword evidence="2" id="KW-0812">Transmembrane</keyword>
<keyword evidence="2" id="KW-1133">Transmembrane helix</keyword>
<gene>
    <name evidence="3" type="ORF">QM524_02130</name>
</gene>
<feature type="transmembrane region" description="Helical" evidence="2">
    <location>
        <begin position="186"/>
        <end position="206"/>
    </location>
</feature>
<comment type="caution">
    <text evidence="3">The sequence shown here is derived from an EMBL/GenBank/DDBJ whole genome shotgun (WGS) entry which is preliminary data.</text>
</comment>
<name>A0ABT6Y3Z1_9BACT</name>
<feature type="compositionally biased region" description="Gly residues" evidence="1">
    <location>
        <begin position="164"/>
        <end position="174"/>
    </location>
</feature>
<sequence length="213" mass="23325">MAKLTIGELLLTNKENIYAYAAKLPTGQKYDFMANDEPIWILNSESCIPDPDVKLHAYVGDALNAPEQKIMKMWTRKFSYVGTYTGRTEIVSGVVFHQVEGSLYVYNPYVNKDSFLKNALYWVKASEVLGDNEYKELSLNNAEMEKQKNQANSDNPEAPTNQKGVGGSGTGGSGDSNDSGQSSKTGLIIGIALLVVGIGVAVWAYLRGRKEEA</sequence>
<evidence type="ECO:0000256" key="2">
    <source>
        <dbReference type="SAM" id="Phobius"/>
    </source>
</evidence>
<accession>A0ABT6Y3Z1</accession>
<evidence type="ECO:0000256" key="1">
    <source>
        <dbReference type="SAM" id="MobiDB-lite"/>
    </source>
</evidence>
<feature type="region of interest" description="Disordered" evidence="1">
    <location>
        <begin position="145"/>
        <end position="181"/>
    </location>
</feature>
<dbReference type="EMBL" id="JASHIF010000002">
    <property type="protein sequence ID" value="MDI9857996.1"/>
    <property type="molecule type" value="Genomic_DNA"/>
</dbReference>
<proteinExistence type="predicted"/>
<reference evidence="3 4" key="1">
    <citation type="submission" date="2023-05" db="EMBL/GenBank/DDBJ databases">
        <title>Novel species of genus Flectobacillus isolated from stream in China.</title>
        <authorList>
            <person name="Lu H."/>
        </authorList>
    </citation>
    <scope>NUCLEOTIDE SEQUENCE [LARGE SCALE GENOMIC DNA]</scope>
    <source>
        <strain evidence="3 4">KCTC 42575</strain>
    </source>
</reference>
<dbReference type="Proteomes" id="UP001236507">
    <property type="component" value="Unassembled WGS sequence"/>
</dbReference>
<feature type="compositionally biased region" description="Polar residues" evidence="1">
    <location>
        <begin position="149"/>
        <end position="159"/>
    </location>
</feature>
<keyword evidence="4" id="KW-1185">Reference proteome</keyword>
<organism evidence="3 4">
    <name type="scientific">Flectobacillus roseus</name>
    <dbReference type="NCBI Taxonomy" id="502259"/>
    <lineage>
        <taxon>Bacteria</taxon>
        <taxon>Pseudomonadati</taxon>
        <taxon>Bacteroidota</taxon>
        <taxon>Cytophagia</taxon>
        <taxon>Cytophagales</taxon>
        <taxon>Flectobacillaceae</taxon>
        <taxon>Flectobacillus</taxon>
    </lineage>
</organism>
<evidence type="ECO:0000313" key="4">
    <source>
        <dbReference type="Proteomes" id="UP001236507"/>
    </source>
</evidence>
<evidence type="ECO:0008006" key="5">
    <source>
        <dbReference type="Google" id="ProtNLM"/>
    </source>
</evidence>